<dbReference type="GO" id="GO:0004521">
    <property type="term" value="F:RNA endonuclease activity"/>
    <property type="evidence" value="ECO:0007669"/>
    <property type="project" value="TreeGrafter"/>
</dbReference>
<dbReference type="InterPro" id="IPR050698">
    <property type="entry name" value="MBL"/>
</dbReference>
<proteinExistence type="predicted"/>
<feature type="region of interest" description="Disordered" evidence="2">
    <location>
        <begin position="830"/>
        <end position="871"/>
    </location>
</feature>
<keyword evidence="1" id="KW-0378">Hydrolase</keyword>
<dbReference type="SUPFAM" id="SSF56281">
    <property type="entry name" value="Metallo-hydrolase/oxidoreductase"/>
    <property type="match status" value="1"/>
</dbReference>
<dbReference type="OrthoDB" id="10249535at2759"/>
<dbReference type="PANTHER" id="PTHR11203:SF11">
    <property type="entry name" value="CLEAVAGE AND POLYADENYLATION SPECIFICITY FACTOR SUBUNIT 3"/>
    <property type="match status" value="1"/>
</dbReference>
<feature type="region of interest" description="Disordered" evidence="2">
    <location>
        <begin position="523"/>
        <end position="589"/>
    </location>
</feature>
<feature type="compositionally biased region" description="Basic and acidic residues" evidence="2">
    <location>
        <begin position="830"/>
        <end position="852"/>
    </location>
</feature>
<keyword evidence="6" id="KW-1185">Reference proteome</keyword>
<dbReference type="GO" id="GO:0003723">
    <property type="term" value="F:RNA binding"/>
    <property type="evidence" value="ECO:0007669"/>
    <property type="project" value="TreeGrafter"/>
</dbReference>
<dbReference type="Pfam" id="PF10996">
    <property type="entry name" value="Beta-Casp"/>
    <property type="match status" value="1"/>
</dbReference>
<dbReference type="Gene3D" id="3.40.50.10890">
    <property type="match status" value="1"/>
</dbReference>
<dbReference type="InterPro" id="IPR011108">
    <property type="entry name" value="RMMBL"/>
</dbReference>
<evidence type="ECO:0000313" key="6">
    <source>
        <dbReference type="Proteomes" id="UP000265618"/>
    </source>
</evidence>
<dbReference type="PANTHER" id="PTHR11203">
    <property type="entry name" value="CLEAVAGE AND POLYADENYLATION SPECIFICITY FACTOR FAMILY MEMBER"/>
    <property type="match status" value="1"/>
</dbReference>
<dbReference type="AlphaFoldDB" id="A0A9K3CQV0"/>
<feature type="domain" description="Metallo-beta-lactamase" evidence="3">
    <location>
        <begin position="33"/>
        <end position="247"/>
    </location>
</feature>
<feature type="domain" description="Beta-Casp" evidence="4">
    <location>
        <begin position="259"/>
        <end position="381"/>
    </location>
</feature>
<evidence type="ECO:0000259" key="4">
    <source>
        <dbReference type="SMART" id="SM01027"/>
    </source>
</evidence>
<dbReference type="Gene3D" id="3.60.15.10">
    <property type="entry name" value="Ribonuclease Z/Hydroxyacylglutathione hydrolase-like"/>
    <property type="match status" value="1"/>
</dbReference>
<dbReference type="Pfam" id="PF16661">
    <property type="entry name" value="Lactamase_B_6"/>
    <property type="match status" value="1"/>
</dbReference>
<dbReference type="GO" id="GO:0006398">
    <property type="term" value="P:mRNA 3'-end processing by stem-loop binding and cleavage"/>
    <property type="evidence" value="ECO:0007669"/>
    <property type="project" value="TreeGrafter"/>
</dbReference>
<name>A0A9K3CQV0_9EUKA</name>
<evidence type="ECO:0000256" key="1">
    <source>
        <dbReference type="ARBA" id="ARBA00022801"/>
    </source>
</evidence>
<dbReference type="SMART" id="SM00849">
    <property type="entry name" value="Lactamase_B"/>
    <property type="match status" value="1"/>
</dbReference>
<dbReference type="Pfam" id="PF07521">
    <property type="entry name" value="RMMBL"/>
    <property type="match status" value="1"/>
</dbReference>
<dbReference type="SMART" id="SM01027">
    <property type="entry name" value="Beta-Casp"/>
    <property type="match status" value="1"/>
</dbReference>
<dbReference type="GO" id="GO:0005847">
    <property type="term" value="C:mRNA cleavage and polyadenylation specificity factor complex"/>
    <property type="evidence" value="ECO:0007669"/>
    <property type="project" value="TreeGrafter"/>
</dbReference>
<sequence length="890" mass="97312">MQSTTDEHGVTHISINDFEEVTITPVGAGQEVGRSCIVIRCRGKSVMLDCGVHPGMSGMSSLPFLDMADPETIDVCLVTHFHMDHCGAVPYLAAKTGFSGPIYMTYPTAAVFDRVITDYLRVSRGRGAEEGVAALYDQEGLDTTMARIRRLHFHQQEEFNGIRITPYPAGHVIGACQFLVEIEGISVLYSGDFSTAHDRHLEPAEVPDKRPDIFLVESTYGIQCHIPTAEREKKLLRDITDALKKGGKVLLPVFALGRSQEIALILEEAWERHEYLRNYKIFFASSMFRHSLPIYRTYPALMNPKVKAAFTRGENPFDLKHVQVVTRPEEIDTSSPCVVLAAPGMIQSGLSRKLLEQWASGEANKCVFTGYTVKGTLGHEILSRPDRITTSAGTKIPFKMDVSMVSFSAHSDLDQTEHFIRKLAPSYVVLIHGEMTKMKQLADRLVSDFAKGTILERERETAKEEGHEMDKVDEENLTRLLSLKVDTIGNGNTLAFKFPVRPNATLLGTLAVDNERGREALKRQHSQALIEGEGQIERERERPAVGGGSSTYSLQSEERDIVMRAPGDVGDEEREREKERARAAASIQAQKDGGAVAEGSYMDQAIAEAVESYERVLFVQSAENKLSVLKPADVKRLYPSVPIATLAGEITVPLGIEDPYTTYRYIAQAVGGTEQDEMLAEITVPSLSIVVSLLDSRGSTLSRAALPAISKALSSRSGSKKAQREGESREEDGYKAKIQWNPGDQVSDSVALFMALTQLEPGYKVVGDGPSGESAARVASDADTDAGEGDAFDAVVETLRTRWGPDAVRVGQVSVAEVEGGDVHTALELREGPSVKTEGEADVKAETDVKMEGEEEEEGEKPTDTDTDTATATVVTVREGPLTASICKEV</sequence>
<comment type="caution">
    <text evidence="5">The sequence shown here is derived from an EMBL/GenBank/DDBJ whole genome shotgun (WGS) entry which is preliminary data.</text>
</comment>
<evidence type="ECO:0000313" key="5">
    <source>
        <dbReference type="EMBL" id="GIQ79924.1"/>
    </source>
</evidence>
<gene>
    <name evidence="5" type="ORF">KIPB_000632</name>
</gene>
<dbReference type="EMBL" id="BDIP01000077">
    <property type="protein sequence ID" value="GIQ79924.1"/>
    <property type="molecule type" value="Genomic_DNA"/>
</dbReference>
<dbReference type="InterPro" id="IPR001279">
    <property type="entry name" value="Metallo-B-lactamas"/>
</dbReference>
<dbReference type="Proteomes" id="UP000265618">
    <property type="component" value="Unassembled WGS sequence"/>
</dbReference>
<protein>
    <submittedName>
        <fullName evidence="5">Uncharacterized protein</fullName>
    </submittedName>
</protein>
<organism evidence="5 6">
    <name type="scientific">Kipferlia bialata</name>
    <dbReference type="NCBI Taxonomy" id="797122"/>
    <lineage>
        <taxon>Eukaryota</taxon>
        <taxon>Metamonada</taxon>
        <taxon>Carpediemonas-like organisms</taxon>
        <taxon>Kipferlia</taxon>
    </lineage>
</organism>
<dbReference type="GO" id="GO:0004534">
    <property type="term" value="F:5'-3' RNA exonuclease activity"/>
    <property type="evidence" value="ECO:0007669"/>
    <property type="project" value="TreeGrafter"/>
</dbReference>
<evidence type="ECO:0000256" key="2">
    <source>
        <dbReference type="SAM" id="MobiDB-lite"/>
    </source>
</evidence>
<feature type="compositionally biased region" description="Basic and acidic residues" evidence="2">
    <location>
        <begin position="573"/>
        <end position="582"/>
    </location>
</feature>
<reference evidence="5 6" key="1">
    <citation type="journal article" date="2018" name="PLoS ONE">
        <title>The draft genome of Kipferlia bialata reveals reductive genome evolution in fornicate parasites.</title>
        <authorList>
            <person name="Tanifuji G."/>
            <person name="Takabayashi S."/>
            <person name="Kume K."/>
            <person name="Takagi M."/>
            <person name="Nakayama T."/>
            <person name="Kamikawa R."/>
            <person name="Inagaki Y."/>
            <person name="Hashimoto T."/>
        </authorList>
    </citation>
    <scope>NUCLEOTIDE SEQUENCE [LARGE SCALE GENOMIC DNA]</scope>
    <source>
        <strain evidence="5">NY0173</strain>
    </source>
</reference>
<accession>A0A9K3CQV0</accession>
<dbReference type="InterPro" id="IPR022712">
    <property type="entry name" value="Beta_Casp"/>
</dbReference>
<evidence type="ECO:0000259" key="3">
    <source>
        <dbReference type="SMART" id="SM00849"/>
    </source>
</evidence>
<dbReference type="InterPro" id="IPR036866">
    <property type="entry name" value="RibonucZ/Hydroxyglut_hydro"/>
</dbReference>